<name>A0A2S5KMW6_9PROT</name>
<proteinExistence type="predicted"/>
<dbReference type="EMBL" id="PRLP01000057">
    <property type="protein sequence ID" value="PPC76161.1"/>
    <property type="molecule type" value="Genomic_DNA"/>
</dbReference>
<comment type="caution">
    <text evidence="1">The sequence shown here is derived from an EMBL/GenBank/DDBJ whole genome shotgun (WGS) entry which is preliminary data.</text>
</comment>
<protein>
    <submittedName>
        <fullName evidence="1">DUF3461 domain-containing protein</fullName>
    </submittedName>
</protein>
<evidence type="ECO:0000313" key="2">
    <source>
        <dbReference type="Proteomes" id="UP000238196"/>
    </source>
</evidence>
<dbReference type="Proteomes" id="UP000238196">
    <property type="component" value="Unassembled WGS sequence"/>
</dbReference>
<dbReference type="AlphaFoldDB" id="A0A2S5KMW6"/>
<sequence length="130" mass="15609">MNMTEYRHLAEMGIEDVADIEKYTLRQEGDEDVIKIYLKRDKGEWFARSRKFKFKRYVKTVRINEGAQHYREVSEMNPFLLRAVDELDSLVAKDQRKMSEKELLLEELDHLEKVVSRKITDLRAQIENMK</sequence>
<reference evidence="1 2" key="1">
    <citation type="submission" date="2018-02" db="EMBL/GenBank/DDBJ databases">
        <title>novel marine gammaproteobacteria from coastal saline agro ecosystem.</title>
        <authorList>
            <person name="Krishnan R."/>
            <person name="Ramesh Kumar N."/>
        </authorList>
    </citation>
    <scope>NUCLEOTIDE SEQUENCE [LARGE SCALE GENOMIC DNA]</scope>
    <source>
        <strain evidence="1 2">228</strain>
    </source>
</reference>
<dbReference type="InterPro" id="IPR020911">
    <property type="entry name" value="UPF0325"/>
</dbReference>
<evidence type="ECO:0000313" key="1">
    <source>
        <dbReference type="EMBL" id="PPC76161.1"/>
    </source>
</evidence>
<gene>
    <name evidence="1" type="ORF">C4K68_17070</name>
</gene>
<dbReference type="OrthoDB" id="5624524at2"/>
<organism evidence="1 2">
    <name type="scientific">Proteobacteria bacterium 228</name>
    <dbReference type="NCBI Taxonomy" id="2083153"/>
    <lineage>
        <taxon>Bacteria</taxon>
        <taxon>Pseudomonadati</taxon>
        <taxon>Pseudomonadota</taxon>
    </lineage>
</organism>
<dbReference type="Pfam" id="PF11944">
    <property type="entry name" value="DUF3461"/>
    <property type="match status" value="1"/>
</dbReference>
<accession>A0A2S5KMW6</accession>